<organism evidence="1 2">
    <name type="scientific">Talaromyces proteolyticus</name>
    <dbReference type="NCBI Taxonomy" id="1131652"/>
    <lineage>
        <taxon>Eukaryota</taxon>
        <taxon>Fungi</taxon>
        <taxon>Dikarya</taxon>
        <taxon>Ascomycota</taxon>
        <taxon>Pezizomycotina</taxon>
        <taxon>Eurotiomycetes</taxon>
        <taxon>Eurotiomycetidae</taxon>
        <taxon>Eurotiales</taxon>
        <taxon>Trichocomaceae</taxon>
        <taxon>Talaromyces</taxon>
        <taxon>Talaromyces sect. Bacilispori</taxon>
    </lineage>
</organism>
<dbReference type="AlphaFoldDB" id="A0AAD4KHK3"/>
<protein>
    <submittedName>
        <fullName evidence="1">Uncharacterized protein</fullName>
    </submittedName>
</protein>
<proteinExistence type="predicted"/>
<reference evidence="1" key="1">
    <citation type="submission" date="2021-12" db="EMBL/GenBank/DDBJ databases">
        <title>Convergent genome expansion in fungi linked to evolution of root-endophyte symbiosis.</title>
        <authorList>
            <consortium name="DOE Joint Genome Institute"/>
            <person name="Ke Y.-H."/>
            <person name="Bonito G."/>
            <person name="Liao H.-L."/>
            <person name="Looney B."/>
            <person name="Rojas-Flechas A."/>
            <person name="Nash J."/>
            <person name="Hameed K."/>
            <person name="Schadt C."/>
            <person name="Martin F."/>
            <person name="Crous P.W."/>
            <person name="Miettinen O."/>
            <person name="Magnuson J.K."/>
            <person name="Labbe J."/>
            <person name="Jacobson D."/>
            <person name="Doktycz M.J."/>
            <person name="Veneault-Fourrey C."/>
            <person name="Kuo A."/>
            <person name="Mondo S."/>
            <person name="Calhoun S."/>
            <person name="Riley R."/>
            <person name="Ohm R."/>
            <person name="LaButti K."/>
            <person name="Andreopoulos B."/>
            <person name="Pangilinan J."/>
            <person name="Nolan M."/>
            <person name="Tritt A."/>
            <person name="Clum A."/>
            <person name="Lipzen A."/>
            <person name="Daum C."/>
            <person name="Barry K."/>
            <person name="Grigoriev I.V."/>
            <person name="Vilgalys R."/>
        </authorList>
    </citation>
    <scope>NUCLEOTIDE SEQUENCE</scope>
    <source>
        <strain evidence="1">PMI_201</strain>
    </source>
</reference>
<comment type="caution">
    <text evidence="1">The sequence shown here is derived from an EMBL/GenBank/DDBJ whole genome shotgun (WGS) entry which is preliminary data.</text>
</comment>
<evidence type="ECO:0000313" key="2">
    <source>
        <dbReference type="Proteomes" id="UP001201262"/>
    </source>
</evidence>
<accession>A0AAD4KHK3</accession>
<dbReference type="GeneID" id="70247485"/>
<evidence type="ECO:0000313" key="1">
    <source>
        <dbReference type="EMBL" id="KAH8691339.1"/>
    </source>
</evidence>
<dbReference type="EMBL" id="JAJTJA010000012">
    <property type="protein sequence ID" value="KAH8691339.1"/>
    <property type="molecule type" value="Genomic_DNA"/>
</dbReference>
<name>A0AAD4KHK3_9EURO</name>
<sequence length="57" mass="6905">MYSYSFPFTMLDWGQLRQLISIRFDFETVCIDLNTSDCHENMLWIGTNRREKLRKAI</sequence>
<gene>
    <name evidence="1" type="ORF">BGW36DRAFT_388155</name>
</gene>
<keyword evidence="2" id="KW-1185">Reference proteome</keyword>
<dbReference type="RefSeq" id="XP_046067431.1">
    <property type="nucleotide sequence ID" value="XM_046217198.1"/>
</dbReference>
<dbReference type="Proteomes" id="UP001201262">
    <property type="component" value="Unassembled WGS sequence"/>
</dbReference>